<protein>
    <submittedName>
        <fullName evidence="1">Uncharacterized protein</fullName>
    </submittedName>
</protein>
<dbReference type="RefSeq" id="WP_110107319.1">
    <property type="nucleotide sequence ID" value="NZ_JACBZZ010000001.1"/>
</dbReference>
<accession>A0A2V3DPH9</accession>
<comment type="caution">
    <text evidence="1">The sequence shown here is derived from an EMBL/GenBank/DDBJ whole genome shotgun (WGS) entry which is preliminary data.</text>
</comment>
<evidence type="ECO:0000313" key="2">
    <source>
        <dbReference type="Proteomes" id="UP000246303"/>
    </source>
</evidence>
<proteinExistence type="predicted"/>
<organism evidence="1 2">
    <name type="scientific">Arthrobacter psychrochitiniphilus</name>
    <dbReference type="NCBI Taxonomy" id="291045"/>
    <lineage>
        <taxon>Bacteria</taxon>
        <taxon>Bacillati</taxon>
        <taxon>Actinomycetota</taxon>
        <taxon>Actinomycetes</taxon>
        <taxon>Micrococcales</taxon>
        <taxon>Micrococcaceae</taxon>
        <taxon>Arthrobacter</taxon>
    </lineage>
</organism>
<dbReference type="AlphaFoldDB" id="A0A2V3DPH9"/>
<dbReference type="Proteomes" id="UP000246303">
    <property type="component" value="Unassembled WGS sequence"/>
</dbReference>
<name>A0A2V3DPH9_9MICC</name>
<dbReference type="OrthoDB" id="5123002at2"/>
<reference evidence="1 2" key="1">
    <citation type="submission" date="2018-05" db="EMBL/GenBank/DDBJ databases">
        <title>Genetic diversity of glacier-inhabiting Cryobacterium bacteria in China and description of Cryobacterium mengkeensis sp. nov. and Arthrobacter glacialis sp. nov.</title>
        <authorList>
            <person name="Liu Q."/>
            <person name="Xin Y.-H."/>
        </authorList>
    </citation>
    <scope>NUCLEOTIDE SEQUENCE [LARGE SCALE GENOMIC DNA]</scope>
    <source>
        <strain evidence="1 2">GP3</strain>
    </source>
</reference>
<keyword evidence="2" id="KW-1185">Reference proteome</keyword>
<evidence type="ECO:0000313" key="1">
    <source>
        <dbReference type="EMBL" id="PXA64256.1"/>
    </source>
</evidence>
<gene>
    <name evidence="1" type="ORF">CVS29_15915</name>
</gene>
<dbReference type="EMBL" id="QHLZ01000013">
    <property type="protein sequence ID" value="PXA64256.1"/>
    <property type="molecule type" value="Genomic_DNA"/>
</dbReference>
<sequence length="365" mass="38384">MIIPVYIPDWQIGDGDIAPPAIGQLLDHVLVLETPDVNPHGFYGCFGTEITLACVAVPRPDHPGGELGTFPTELECEGFSVFWAAPRRVAGHLTVTGILSATDYGAAPEGFPRVQGTIVALTESSLIYATENPEGTSWVPAPGEPQMLRPLGSYPPPAAPASSGPSPHKKVTGCVVDVDTSVTDEPAVAARARFDGLIKVRLFPDYAGTALWLHDPLPYHDSALSPSLVAALQEWEASYYSSLTADDEWVSPEAAATFTVTGNSLAQKLAEELGEMFAVEFHSYEHGAQRRMFTSGVPAANPAAASALLALVAAAAAEKARLETFSALPGTGWFAYSPLSETTFPPGVDPGTAGGPAEPPRPPEQ</sequence>